<evidence type="ECO:0000313" key="2">
    <source>
        <dbReference type="Proteomes" id="UP000015545"/>
    </source>
</evidence>
<keyword evidence="2" id="KW-1185">Reference proteome</keyword>
<dbReference type="KEGG" id="vg:16574861"/>
<dbReference type="Proteomes" id="UP000015545">
    <property type="component" value="Segment"/>
</dbReference>
<protein>
    <submittedName>
        <fullName evidence="1">Uncharacterized protein</fullName>
    </submittedName>
</protein>
<accession>S5VMD5</accession>
<reference evidence="1 2" key="1">
    <citation type="journal article" date="2014" name="Genome Announc.">
        <title>Complete Genome Sequence of the Novel Giant Pseudomonas Phage PaBG.</title>
        <authorList>
            <person name="Sykilinda N.N."/>
            <person name="Bondar A.A."/>
            <person name="Gorshkova A.S."/>
            <person name="Kurochkina L.P."/>
            <person name="Kulikov E.E."/>
            <person name="Shneider M.M."/>
            <person name="Kadykov V.A."/>
            <person name="Solovjeva N.V."/>
            <person name="Kabilov M.R."/>
            <person name="Mesyanzhinov V.V."/>
            <person name="Vlassov V.V."/>
            <person name="Drukker V.V."/>
            <person name="Miroshnikov K.A."/>
        </authorList>
    </citation>
    <scope>NUCLEOTIDE SEQUENCE [LARGE SCALE GENOMIC DNA]</scope>
</reference>
<organism evidence="1 2">
    <name type="scientific">Pseudomonas phage PaBG</name>
    <dbReference type="NCBI Taxonomy" id="1335230"/>
    <lineage>
        <taxon>Viruses</taxon>
        <taxon>Duplodnaviria</taxon>
        <taxon>Heunggongvirae</taxon>
        <taxon>Uroviricota</taxon>
        <taxon>Caudoviricetes</taxon>
        <taxon>Baikalvirus</taxon>
        <taxon>Baikalvirus PaBG</taxon>
    </lineage>
</organism>
<dbReference type="RefSeq" id="YP_008433506.1">
    <property type="nucleotide sequence ID" value="NC_022096.1"/>
</dbReference>
<proteinExistence type="predicted"/>
<evidence type="ECO:0000313" key="1">
    <source>
        <dbReference type="EMBL" id="AGS82059.1"/>
    </source>
</evidence>
<sequence>MNDLATLKSLTSIKPIATLGNTPGTTMFNRFFFERLSAFGSVKNGIVLTINDEAFEDVEDWGEFIQTPMGNVTVRRAVTEDDLQSLSLPGMAHLRHAGVRNFARLLSDDAVIFRFETARWQGVEYPIEELNRYFETLRRAYHLSDEAGIIDVPIQLGSVNHRYTTRAQIESVLYPMAYYFFREDTEL</sequence>
<name>S5VMD5_9CAUD</name>
<dbReference type="EMBL" id="KF147891">
    <property type="protein sequence ID" value="AGS82059.1"/>
    <property type="molecule type" value="Genomic_DNA"/>
</dbReference>
<gene>
    <name evidence="1" type="ORF">PaBG_00175</name>
</gene>